<feature type="non-terminal residue" evidence="2">
    <location>
        <position position="1"/>
    </location>
</feature>
<dbReference type="GO" id="GO:0044281">
    <property type="term" value="P:small molecule metabolic process"/>
    <property type="evidence" value="ECO:0007669"/>
    <property type="project" value="UniProtKB-ARBA"/>
</dbReference>
<dbReference type="AlphaFoldDB" id="A0A831WCC0"/>
<evidence type="ECO:0000313" key="2">
    <source>
        <dbReference type="EMBL" id="HEC05509.1"/>
    </source>
</evidence>
<dbReference type="Pfam" id="PF02775">
    <property type="entry name" value="TPP_enzyme_C"/>
    <property type="match status" value="1"/>
</dbReference>
<dbReference type="InterPro" id="IPR029061">
    <property type="entry name" value="THDP-binding"/>
</dbReference>
<name>A0A831WCC0_9GAMM</name>
<protein>
    <submittedName>
        <fullName evidence="2">Acetolactate synthase large subunit</fullName>
    </submittedName>
</protein>
<dbReference type="GO" id="GO:0003824">
    <property type="term" value="F:catalytic activity"/>
    <property type="evidence" value="ECO:0007669"/>
    <property type="project" value="InterPro"/>
</dbReference>
<dbReference type="Gene3D" id="3.40.50.970">
    <property type="match status" value="1"/>
</dbReference>
<reference evidence="2" key="1">
    <citation type="journal article" date="2020" name="mSystems">
        <title>Genome- and Community-Level Interaction Insights into Carbon Utilization and Element Cycling Functions of Hydrothermarchaeota in Hydrothermal Sediment.</title>
        <authorList>
            <person name="Zhou Z."/>
            <person name="Liu Y."/>
            <person name="Xu W."/>
            <person name="Pan J."/>
            <person name="Luo Z.H."/>
            <person name="Li M."/>
        </authorList>
    </citation>
    <scope>NUCLEOTIDE SEQUENCE [LARGE SCALE GENOMIC DNA]</scope>
    <source>
        <strain evidence="2">HyVt-458</strain>
    </source>
</reference>
<dbReference type="GO" id="GO:0030976">
    <property type="term" value="F:thiamine pyrophosphate binding"/>
    <property type="evidence" value="ECO:0007669"/>
    <property type="project" value="InterPro"/>
</dbReference>
<dbReference type="EMBL" id="DRLF01000060">
    <property type="protein sequence ID" value="HEC05509.1"/>
    <property type="molecule type" value="Genomic_DNA"/>
</dbReference>
<evidence type="ECO:0000259" key="1">
    <source>
        <dbReference type="Pfam" id="PF02775"/>
    </source>
</evidence>
<dbReference type="InterPro" id="IPR011766">
    <property type="entry name" value="TPP_enzyme_TPP-bd"/>
</dbReference>
<accession>A0A831WCC0</accession>
<proteinExistence type="predicted"/>
<gene>
    <name evidence="2" type="ORF">ENJ12_01535</name>
</gene>
<sequence length="79" mass="9014">WHQQRHFGRTGHISFNNPDFVRYAESFGARGYRVTSADGLRPTLERAFDDNTVVIVDVAVDYSENMKLTEKLGKLVCPI</sequence>
<organism evidence="2">
    <name type="scientific">Thiolapillus brandeum</name>
    <dbReference type="NCBI Taxonomy" id="1076588"/>
    <lineage>
        <taxon>Bacteria</taxon>
        <taxon>Pseudomonadati</taxon>
        <taxon>Pseudomonadota</taxon>
        <taxon>Gammaproteobacteria</taxon>
        <taxon>Chromatiales</taxon>
        <taxon>Sedimenticolaceae</taxon>
        <taxon>Thiolapillus</taxon>
    </lineage>
</organism>
<feature type="domain" description="Thiamine pyrophosphate enzyme TPP-binding" evidence="1">
    <location>
        <begin position="3"/>
        <end position="58"/>
    </location>
</feature>
<dbReference type="Proteomes" id="UP000886339">
    <property type="component" value="Unassembled WGS sequence"/>
</dbReference>
<dbReference type="SUPFAM" id="SSF52518">
    <property type="entry name" value="Thiamin diphosphate-binding fold (THDP-binding)"/>
    <property type="match status" value="1"/>
</dbReference>
<comment type="caution">
    <text evidence="2">The sequence shown here is derived from an EMBL/GenBank/DDBJ whole genome shotgun (WGS) entry which is preliminary data.</text>
</comment>